<dbReference type="Pfam" id="PF12222">
    <property type="entry name" value="PNGaseA"/>
    <property type="match status" value="2"/>
</dbReference>
<evidence type="ECO:0000313" key="4">
    <source>
        <dbReference type="Proteomes" id="UP000008022"/>
    </source>
</evidence>
<dbReference type="OMA" id="NDEDWYM"/>
<reference evidence="4" key="1">
    <citation type="submission" date="2013-06" db="EMBL/GenBank/DDBJ databases">
        <authorList>
            <person name="Zhao Q."/>
        </authorList>
    </citation>
    <scope>NUCLEOTIDE SEQUENCE</scope>
    <source>
        <strain evidence="4">cv. W1943</strain>
    </source>
</reference>
<organism evidence="3 4">
    <name type="scientific">Oryza rufipogon</name>
    <name type="common">Brownbeard rice</name>
    <name type="synonym">Asian wild rice</name>
    <dbReference type="NCBI Taxonomy" id="4529"/>
    <lineage>
        <taxon>Eukaryota</taxon>
        <taxon>Viridiplantae</taxon>
        <taxon>Streptophyta</taxon>
        <taxon>Embryophyta</taxon>
        <taxon>Tracheophyta</taxon>
        <taxon>Spermatophyta</taxon>
        <taxon>Magnoliopsida</taxon>
        <taxon>Liliopsida</taxon>
        <taxon>Poales</taxon>
        <taxon>Poaceae</taxon>
        <taxon>BOP clade</taxon>
        <taxon>Oryzoideae</taxon>
        <taxon>Oryzeae</taxon>
        <taxon>Oryzinae</taxon>
        <taxon>Oryza</taxon>
    </lineage>
</organism>
<dbReference type="EnsemblPlants" id="ORUFI01G07410.1">
    <property type="protein sequence ID" value="ORUFI01G07410.1"/>
    <property type="gene ID" value="ORUFI01G07410"/>
</dbReference>
<reference evidence="3" key="2">
    <citation type="submission" date="2015-06" db="UniProtKB">
        <authorList>
            <consortium name="EnsemblPlants"/>
        </authorList>
    </citation>
    <scope>IDENTIFICATION</scope>
</reference>
<proteinExistence type="predicted"/>
<feature type="domain" description="Peptide N-acetyl-beta-D-glucosaminyl asparaginase amidase A N-terminal" evidence="2">
    <location>
        <begin position="81"/>
        <end position="408"/>
    </location>
</feature>
<feature type="chain" id="PRO_5002368152" description="Peptide N-acetyl-beta-D-glucosaminyl asparaginase amidase A N-terminal domain-containing protein" evidence="1">
    <location>
        <begin position="42"/>
        <end position="1209"/>
    </location>
</feature>
<dbReference type="STRING" id="4529.A0A0E0MSW7"/>
<dbReference type="HOGENOM" id="CLU_004272_0_0_1"/>
<dbReference type="eggNOG" id="ENOG502QSXK">
    <property type="taxonomic scope" value="Eukaryota"/>
</dbReference>
<protein>
    <recommendedName>
        <fullName evidence="2">Peptide N-acetyl-beta-D-glucosaminyl asparaginase amidase A N-terminal domain-containing protein</fullName>
    </recommendedName>
</protein>
<accession>A0A0E0MSW7</accession>
<dbReference type="Gramene" id="ORUFI01G07410.1">
    <property type="protein sequence ID" value="ORUFI01G07410.1"/>
    <property type="gene ID" value="ORUFI01G07410"/>
</dbReference>
<name>A0A0E0MSW7_ORYRU</name>
<dbReference type="AlphaFoldDB" id="A0A0E0MSW7"/>
<feature type="domain" description="Peptide N-acetyl-beta-D-glucosaminyl asparaginase amidase A N-terminal" evidence="2">
    <location>
        <begin position="679"/>
        <end position="1001"/>
    </location>
</feature>
<dbReference type="InterPro" id="IPR021102">
    <property type="entry name" value="PNGase_A"/>
</dbReference>
<dbReference type="PANTHER" id="PTHR31104">
    <property type="entry name" value="PEPTIDE-N4-(N-ACETYL-BETA-GLUCOSAMINYL)ASPARAGINE AMIDASE A PROTEIN"/>
    <property type="match status" value="1"/>
</dbReference>
<dbReference type="InterPro" id="IPR056948">
    <property type="entry name" value="PNGaseA_N"/>
</dbReference>
<keyword evidence="1" id="KW-0732">Signal</keyword>
<evidence type="ECO:0000259" key="2">
    <source>
        <dbReference type="Pfam" id="PF12222"/>
    </source>
</evidence>
<dbReference type="Proteomes" id="UP000008022">
    <property type="component" value="Unassembled WGS sequence"/>
</dbReference>
<evidence type="ECO:0000313" key="3">
    <source>
        <dbReference type="EnsemblPlants" id="ORUFI01G07410.1"/>
    </source>
</evidence>
<dbReference type="Pfam" id="PF25156">
    <property type="entry name" value="PNGase_A_C"/>
    <property type="match status" value="2"/>
</dbReference>
<evidence type="ECO:0000256" key="1">
    <source>
        <dbReference type="SAM" id="SignalP"/>
    </source>
</evidence>
<feature type="signal peptide" evidence="1">
    <location>
        <begin position="1"/>
        <end position="41"/>
    </location>
</feature>
<sequence length="1209" mass="132228">MERKPAMASPPTTAAASPRRRSRLLLLVVALLLLLPLVASAAAVPHRHRLPSHHLTSLKLNASAPPTTYFEVDRPIRPPRGSVGPCSTLLLSSSFGATYGRPPVTAAYAPPSCLAGGGGGGGGASSIALAVLEWSADCRGRQFDRIFGVWLSGAELLRSCTAEPRATGIVWSVSRDVTRYAALLAEPGEIAVYLGNLVDSTYTGVYHANLTLHLYFHPAPPPPPPPQQADLIVPISRSLPLNDGQWFAVQNSTDVQGKKLTIPSNTYRAVLEVFVSFHSNDEFWYTNPPNEYIEANNLSNVPGNGAFREVVVKVNDDIVGAIWPFTVIYTGGVNPLLWRPITGIGSFNLPTYDIDITPFLGKLLDGKEHDFGFGVTNSLDVWYIDANLHLWLDHKSEKTAGSLISYEAPGLVLNVDSGFSGLDGQFVTRASRHISATGLVKSSYGEVTTNFYQRFSYVNSNVYSKNGSVQVVNQTIDAKSGVFAKDALAVLLSEELHQIFPLYVYTGTSDEEADEYTLISYVKLGVNEKETSGGKMGFSYNSLRNAQSAHGSMKVKKNLVVGGLGETHQAYKYVGTDGCYFRDVRSKNYTVLSDHSGDSCTKRNPYNGAKFSLRNDQSARRNSCLLALLLLLLLPIAPLAAPRRSRFPSTLRLASFDASPPPRPTTFFEVDRPIRPPRGSVGPCSTLLLSHSFGYTYGRAPVTAAYAPPACLAAAAAAGGSLALAVLEGRQFDRIFGVWLSGAELLRSCTAEPRATGIVWSVSRDVSRYTALLASPGEVAVYLGNLIDDTYTGVYHANLTLHLYFHPAAAPPPPEQQQQQHADLILPISRSLPLNDGQWFAIQNSTDMQSKKLVIPSNTYRAVLEVFVSFHSNDEDWYMHPPNEYIEANNISSLPGNGAFREITVQLDGDVVGAVWPFTVIYTGGVNPLFWRPITAIGSFNLPTYDIDITPFLGKLLDGKEHNFGFSVTNALDVWFIDANLHIWLDHKSEKTFGSLVNYEAPKLTLHVDSNFSALDGWFVTSASRHISATGWVNSSYGNVMTTFYQRFSYKNSNLYSKNGTFQVVNQTIDAKSGVFAKSSVVLFLEEVHRTFPLYIFSGTSDQVGDEYSLVSVVKMGFNERRISGRKQEFSYISSRNAQSAHGYMKVKKNLVVDGLGETHQVYKYAGTDGCYSRFVGSRNYTIIFDNSGDVCSKGSPHNGPKFSSVKLT</sequence>
<keyword evidence="4" id="KW-1185">Reference proteome</keyword>